<dbReference type="Proteomes" id="UP000503278">
    <property type="component" value="Plasmid unnamed1"/>
</dbReference>
<evidence type="ECO:0000313" key="2">
    <source>
        <dbReference type="Proteomes" id="UP000503278"/>
    </source>
</evidence>
<dbReference type="AlphaFoldDB" id="A0A7L5E861"/>
<reference evidence="1 2" key="1">
    <citation type="submission" date="2020-04" db="EMBL/GenBank/DDBJ databases">
        <title>Genome sequencing of novel species.</title>
        <authorList>
            <person name="Heo J."/>
            <person name="Kim S.-J."/>
            <person name="Kim J.-S."/>
            <person name="Hong S.-B."/>
            <person name="Kwon S.-W."/>
        </authorList>
    </citation>
    <scope>NUCLEOTIDE SEQUENCE [LARGE SCALE GENOMIC DNA]</scope>
    <source>
        <strain evidence="1 2">F39-2</strain>
        <plasmid evidence="1 2">unnamed1</plasmid>
    </source>
</reference>
<proteinExistence type="predicted"/>
<evidence type="ECO:0000313" key="1">
    <source>
        <dbReference type="EMBL" id="QJD98519.1"/>
    </source>
</evidence>
<organism evidence="1 2">
    <name type="scientific">Mucilaginibacter robiniae</name>
    <dbReference type="NCBI Taxonomy" id="2728022"/>
    <lineage>
        <taxon>Bacteria</taxon>
        <taxon>Pseudomonadati</taxon>
        <taxon>Bacteroidota</taxon>
        <taxon>Sphingobacteriia</taxon>
        <taxon>Sphingobacteriales</taxon>
        <taxon>Sphingobacteriaceae</taxon>
        <taxon>Mucilaginibacter</taxon>
    </lineage>
</organism>
<dbReference type="EMBL" id="CP051683">
    <property type="protein sequence ID" value="QJD98519.1"/>
    <property type="molecule type" value="Genomic_DNA"/>
</dbReference>
<name>A0A7L5E861_9SPHI</name>
<geneLocation type="plasmid" evidence="1 2">
    <name>unnamed1</name>
</geneLocation>
<dbReference type="KEGG" id="mrob:HH214_21420"/>
<keyword evidence="2" id="KW-1185">Reference proteome</keyword>
<sequence>MEEMENLLPTGDALKEQIAQVSQELRNHYEEGSQDANMTLMHLLVLKYVTNAQVGETLMEISKLNYLPAEPE</sequence>
<dbReference type="RefSeq" id="WP_169611257.1">
    <property type="nucleotide sequence ID" value="NZ_CP051683.1"/>
</dbReference>
<gene>
    <name evidence="1" type="ORF">HH214_21420</name>
</gene>
<protein>
    <submittedName>
        <fullName evidence="1">Uncharacterized protein</fullName>
    </submittedName>
</protein>
<accession>A0A7L5E861</accession>
<keyword evidence="1" id="KW-0614">Plasmid</keyword>